<evidence type="ECO:0000256" key="3">
    <source>
        <dbReference type="ARBA" id="ARBA00023125"/>
    </source>
</evidence>
<dbReference type="InterPro" id="IPR000843">
    <property type="entry name" value="HTH_LacI"/>
</dbReference>
<dbReference type="Pfam" id="PF00356">
    <property type="entry name" value="LacI"/>
    <property type="match status" value="1"/>
</dbReference>
<dbReference type="SMART" id="SM00354">
    <property type="entry name" value="HTH_LACI"/>
    <property type="match status" value="1"/>
</dbReference>
<organism evidence="6 7">
    <name type="scientific">Salmonella enterica</name>
    <name type="common">Salmonella choleraesuis</name>
    <dbReference type="NCBI Taxonomy" id="28901"/>
    <lineage>
        <taxon>Bacteria</taxon>
        <taxon>Pseudomonadati</taxon>
        <taxon>Pseudomonadota</taxon>
        <taxon>Gammaproteobacteria</taxon>
        <taxon>Enterobacterales</taxon>
        <taxon>Enterobacteriaceae</taxon>
        <taxon>Salmonella</taxon>
    </lineage>
</organism>
<dbReference type="InterPro" id="IPR028082">
    <property type="entry name" value="Peripla_BP_I"/>
</dbReference>
<accession>A0A379QLX0</accession>
<dbReference type="CDD" id="cd06267">
    <property type="entry name" value="PBP1_LacI_sugar_binding-like"/>
    <property type="match status" value="1"/>
</dbReference>
<feature type="domain" description="HTH lacI-type" evidence="5">
    <location>
        <begin position="5"/>
        <end position="60"/>
    </location>
</feature>
<evidence type="ECO:0000313" key="6">
    <source>
        <dbReference type="EMBL" id="SUF58238.1"/>
    </source>
</evidence>
<evidence type="ECO:0000256" key="2">
    <source>
        <dbReference type="ARBA" id="ARBA00023015"/>
    </source>
</evidence>
<dbReference type="PROSITE" id="PS50932">
    <property type="entry name" value="HTH_LACI_2"/>
    <property type="match status" value="1"/>
</dbReference>
<proteinExistence type="predicted"/>
<dbReference type="Gene3D" id="1.10.260.40">
    <property type="entry name" value="lambda repressor-like DNA-binding domains"/>
    <property type="match status" value="1"/>
</dbReference>
<gene>
    <name evidence="6" type="primary">ccpA_2</name>
    <name evidence="6" type="ORF">NCTC10252_03543</name>
</gene>
<dbReference type="InterPro" id="IPR010982">
    <property type="entry name" value="Lambda_DNA-bd_dom_sf"/>
</dbReference>
<dbReference type="GO" id="GO:0000976">
    <property type="term" value="F:transcription cis-regulatory region binding"/>
    <property type="evidence" value="ECO:0007669"/>
    <property type="project" value="TreeGrafter"/>
</dbReference>
<dbReference type="Pfam" id="PF13377">
    <property type="entry name" value="Peripla_BP_3"/>
    <property type="match status" value="1"/>
</dbReference>
<dbReference type="CDD" id="cd01392">
    <property type="entry name" value="HTH_LacI"/>
    <property type="match status" value="1"/>
</dbReference>
<evidence type="ECO:0000313" key="7">
    <source>
        <dbReference type="Proteomes" id="UP000254597"/>
    </source>
</evidence>
<dbReference type="SUPFAM" id="SSF53822">
    <property type="entry name" value="Periplasmic binding protein-like I"/>
    <property type="match status" value="1"/>
</dbReference>
<reference evidence="6 7" key="1">
    <citation type="submission" date="2018-06" db="EMBL/GenBank/DDBJ databases">
        <authorList>
            <consortium name="Pathogen Informatics"/>
            <person name="Doyle S."/>
        </authorList>
    </citation>
    <scope>NUCLEOTIDE SEQUENCE [LARGE SCALE GENOMIC DNA]</scope>
    <source>
        <strain evidence="6 7">NCTC10252</strain>
    </source>
</reference>
<name>A0A379QLX0_SALER</name>
<dbReference type="Gene3D" id="3.40.50.2300">
    <property type="match status" value="2"/>
</dbReference>
<dbReference type="GO" id="GO:0003700">
    <property type="term" value="F:DNA-binding transcription factor activity"/>
    <property type="evidence" value="ECO:0007669"/>
    <property type="project" value="TreeGrafter"/>
</dbReference>
<dbReference type="PANTHER" id="PTHR30146">
    <property type="entry name" value="LACI-RELATED TRANSCRIPTIONAL REPRESSOR"/>
    <property type="match status" value="1"/>
</dbReference>
<dbReference type="EMBL" id="UGWP01000004">
    <property type="protein sequence ID" value="SUF58238.1"/>
    <property type="molecule type" value="Genomic_DNA"/>
</dbReference>
<dbReference type="PANTHER" id="PTHR30146:SF138">
    <property type="entry name" value="TRANSCRIPTIONAL REGULATORY PROTEIN"/>
    <property type="match status" value="1"/>
</dbReference>
<sequence length="333" mass="36093">MTKRITQRDVAALAGVSQAVVSVVLGMGNHSYPQDTVDRVESAAKQLGYVPNRFAQALKTNKTMSVACIVPDIANPFYASLVRGVQLVMDKHHYDVIVASTDGLRERELHFLRWSAQGRVDAIVGTFFHTGVKDFTPYLQAGLPIVRIEAESKTAGPLPLHNIYINNTAAARHAVEYLLAQGHKHICMVTGAGGPADARVKGYQQAMEQVGLPPRLLMQADFTERTGYQIAKSLIGNDPRPDAIFAANDLLAIGVMRAAREAGITIPRQLAVMGFDDIPSAELVTPGLTTVAHFPERIGQKAGEILMMHTAGEQTAPGSTTEMPYRLVKRESA</sequence>
<protein>
    <submittedName>
        <fullName evidence="6">DNA-binding transcriptional regulator CytR</fullName>
    </submittedName>
</protein>
<dbReference type="SUPFAM" id="SSF47413">
    <property type="entry name" value="lambda repressor-like DNA-binding domains"/>
    <property type="match status" value="1"/>
</dbReference>
<evidence type="ECO:0000259" key="5">
    <source>
        <dbReference type="PROSITE" id="PS50932"/>
    </source>
</evidence>
<dbReference type="InterPro" id="IPR046335">
    <property type="entry name" value="LacI/GalR-like_sensor"/>
</dbReference>
<evidence type="ECO:0000256" key="1">
    <source>
        <dbReference type="ARBA" id="ARBA00022491"/>
    </source>
</evidence>
<keyword evidence="4" id="KW-0804">Transcription</keyword>
<dbReference type="Proteomes" id="UP000254597">
    <property type="component" value="Unassembled WGS sequence"/>
</dbReference>
<evidence type="ECO:0000256" key="4">
    <source>
        <dbReference type="ARBA" id="ARBA00023163"/>
    </source>
</evidence>
<dbReference type="AlphaFoldDB" id="A0A379QLX0"/>
<keyword evidence="1" id="KW-0678">Repressor</keyword>
<keyword evidence="3 6" id="KW-0238">DNA-binding</keyword>
<keyword evidence="2" id="KW-0805">Transcription regulation</keyword>